<keyword evidence="6" id="KW-1185">Reference proteome</keyword>
<name>A0A8S3QA98_MYTED</name>
<dbReference type="OrthoDB" id="6270329at2759"/>
<evidence type="ECO:0008006" key="7">
    <source>
        <dbReference type="Google" id="ProtNLM"/>
    </source>
</evidence>
<dbReference type="InterPro" id="IPR047153">
    <property type="entry name" value="TRIM45/56/19-like"/>
</dbReference>
<gene>
    <name evidence="5" type="ORF">MEDL_8903</name>
</gene>
<evidence type="ECO:0000256" key="1">
    <source>
        <dbReference type="PROSITE-ProRule" id="PRU00024"/>
    </source>
</evidence>
<evidence type="ECO:0000313" key="5">
    <source>
        <dbReference type="EMBL" id="CAG2193832.1"/>
    </source>
</evidence>
<dbReference type="Pfam" id="PF02174">
    <property type="entry name" value="IRS"/>
    <property type="match status" value="1"/>
</dbReference>
<feature type="coiled-coil region" evidence="2">
    <location>
        <begin position="160"/>
        <end position="187"/>
    </location>
</feature>
<comment type="caution">
    <text evidence="5">The sequence shown here is derived from an EMBL/GenBank/DDBJ whole genome shotgun (WGS) entry which is preliminary data.</text>
</comment>
<dbReference type="AlphaFoldDB" id="A0A8S3QA98"/>
<dbReference type="Proteomes" id="UP000683360">
    <property type="component" value="Unassembled WGS sequence"/>
</dbReference>
<evidence type="ECO:0000256" key="2">
    <source>
        <dbReference type="SAM" id="Coils"/>
    </source>
</evidence>
<dbReference type="PROSITE" id="PS50119">
    <property type="entry name" value="ZF_BBOX"/>
    <property type="match status" value="1"/>
</dbReference>
<evidence type="ECO:0000259" key="4">
    <source>
        <dbReference type="PROSITE" id="PS51064"/>
    </source>
</evidence>
<keyword evidence="1" id="KW-0863">Zinc-finger</keyword>
<sequence length="616" mass="70913">MACSSPPCGICDSKQKCVPSTAWCFECNEGLCDECKEHHILNKASKSHGIIPVNEFQKLPCLIGDHKNCKDLTDINDVVCRIKSSNMMLEIENSMREVTADLQRIQKNRAGNLLSLKLHRQTIKQEIQKARQTVNNHFDRLGRTLLKELHIIENNERKKISKILASVERKEKEIDELQKSLVSAVLNMACNSPLCGICDFRQKCVPSTAWCFECNEGLCEECNGHHVLNKASKSHGIIPLNEYQKLPVSVLQIADSCKSHSEKYQAYCHEHECSCCTKCIIEEHKNCKDRTDIHDFISSIKSSNMILEIENSLREVTENLKKIHKNRTGNLLSLTLYKEDIEKEIRKSRYEMNEHFDRLERELLKELQTIENAERRKINKILESVERKQKEIDGLQISLAIIKQHASDLQTFLVSKQIETELVDTDRIIQSIQDNRELSDVIISYQTNDKMKSLGNISKFGEIVVQTSQRNMSLVRQKIKEAQTRVADKTKGSHGSFDHQYDIIKTEKDPCFIVTVKPSEDAFNFGLDGRYRLRLTSSCFILEDIEKMTSKCCWPYDIVRKYGKRGIEKEFAITVGRRNVLGEGTVEFKCSSLFHPGKIMRLFQIIIKKMQSDLKH</sequence>
<protein>
    <recommendedName>
        <fullName evidence="7">B box-type domain-containing protein</fullName>
    </recommendedName>
</protein>
<dbReference type="InterPro" id="IPR000315">
    <property type="entry name" value="Znf_B-box"/>
</dbReference>
<dbReference type="InterPro" id="IPR002404">
    <property type="entry name" value="IRS_PTB"/>
</dbReference>
<dbReference type="SMART" id="SM01244">
    <property type="entry name" value="IRS"/>
    <property type="match status" value="1"/>
</dbReference>
<dbReference type="PANTHER" id="PTHR25462:SF296">
    <property type="entry name" value="MEIOTIC P26, ISOFORM F"/>
    <property type="match status" value="1"/>
</dbReference>
<dbReference type="Gene3D" id="2.30.29.30">
    <property type="entry name" value="Pleckstrin-homology domain (PH domain)/Phosphotyrosine-binding domain (PTB)"/>
    <property type="match status" value="1"/>
</dbReference>
<dbReference type="GO" id="GO:0008270">
    <property type="term" value="F:zinc ion binding"/>
    <property type="evidence" value="ECO:0007669"/>
    <property type="project" value="UniProtKB-KW"/>
</dbReference>
<evidence type="ECO:0000313" key="6">
    <source>
        <dbReference type="Proteomes" id="UP000683360"/>
    </source>
</evidence>
<proteinExistence type="predicted"/>
<feature type="domain" description="IRS-type PTB" evidence="4">
    <location>
        <begin position="508"/>
        <end position="614"/>
    </location>
</feature>
<feature type="domain" description="B box-type" evidence="3">
    <location>
        <begin position="10"/>
        <end position="53"/>
    </location>
</feature>
<keyword evidence="1" id="KW-0862">Zinc</keyword>
<dbReference type="SUPFAM" id="SSF50729">
    <property type="entry name" value="PH domain-like"/>
    <property type="match status" value="1"/>
</dbReference>
<dbReference type="Gene3D" id="3.30.160.60">
    <property type="entry name" value="Classic Zinc Finger"/>
    <property type="match status" value="1"/>
</dbReference>
<evidence type="ECO:0000259" key="3">
    <source>
        <dbReference type="PROSITE" id="PS50119"/>
    </source>
</evidence>
<accession>A0A8S3QA98</accession>
<reference evidence="5" key="1">
    <citation type="submission" date="2021-03" db="EMBL/GenBank/DDBJ databases">
        <authorList>
            <person name="Bekaert M."/>
        </authorList>
    </citation>
    <scope>NUCLEOTIDE SEQUENCE</scope>
</reference>
<dbReference type="EMBL" id="CAJPWZ010000466">
    <property type="protein sequence ID" value="CAG2193832.1"/>
    <property type="molecule type" value="Genomic_DNA"/>
</dbReference>
<dbReference type="PANTHER" id="PTHR25462">
    <property type="entry name" value="BONUS, ISOFORM C-RELATED"/>
    <property type="match status" value="1"/>
</dbReference>
<keyword evidence="1" id="KW-0479">Metal-binding</keyword>
<dbReference type="CDD" id="cd19757">
    <property type="entry name" value="Bbox1"/>
    <property type="match status" value="2"/>
</dbReference>
<keyword evidence="2" id="KW-0175">Coiled coil</keyword>
<dbReference type="PROSITE" id="PS51064">
    <property type="entry name" value="IRS_PTB"/>
    <property type="match status" value="1"/>
</dbReference>
<dbReference type="InterPro" id="IPR011993">
    <property type="entry name" value="PH-like_dom_sf"/>
</dbReference>
<organism evidence="5 6">
    <name type="scientific">Mytilus edulis</name>
    <name type="common">Blue mussel</name>
    <dbReference type="NCBI Taxonomy" id="6550"/>
    <lineage>
        <taxon>Eukaryota</taxon>
        <taxon>Metazoa</taxon>
        <taxon>Spiralia</taxon>
        <taxon>Lophotrochozoa</taxon>
        <taxon>Mollusca</taxon>
        <taxon>Bivalvia</taxon>
        <taxon>Autobranchia</taxon>
        <taxon>Pteriomorphia</taxon>
        <taxon>Mytilida</taxon>
        <taxon>Mytiloidea</taxon>
        <taxon>Mytilidae</taxon>
        <taxon>Mytilinae</taxon>
        <taxon>Mytilus</taxon>
    </lineage>
</organism>